<evidence type="ECO:0000256" key="1">
    <source>
        <dbReference type="ARBA" id="ARBA00000012"/>
    </source>
</evidence>
<reference evidence="14" key="1">
    <citation type="journal article" date="2021" name="PeerJ">
        <title>Extensive microbial diversity within the chicken gut microbiome revealed by metagenomics and culture.</title>
        <authorList>
            <person name="Gilroy R."/>
            <person name="Ravi A."/>
            <person name="Getino M."/>
            <person name="Pursley I."/>
            <person name="Horton D.L."/>
            <person name="Alikhan N.F."/>
            <person name="Baker D."/>
            <person name="Gharbi K."/>
            <person name="Hall N."/>
            <person name="Watson M."/>
            <person name="Adriaenssens E.M."/>
            <person name="Foster-Nyarko E."/>
            <person name="Jarju S."/>
            <person name="Secka A."/>
            <person name="Antonio M."/>
            <person name="Oren A."/>
            <person name="Chaudhuri R.R."/>
            <person name="La Ragione R."/>
            <person name="Hildebrand F."/>
            <person name="Pallen M.J."/>
        </authorList>
    </citation>
    <scope>NUCLEOTIDE SEQUENCE</scope>
    <source>
        <strain evidence="14">CHK185-1770</strain>
    </source>
</reference>
<dbReference type="PANTHER" id="PTHR20941">
    <property type="entry name" value="FOLATE SYNTHESIS PROTEINS"/>
    <property type="match status" value="1"/>
</dbReference>
<dbReference type="InterPro" id="IPR006390">
    <property type="entry name" value="DHP_synth_dom"/>
</dbReference>
<dbReference type="PROSITE" id="PS00792">
    <property type="entry name" value="DHPS_1"/>
    <property type="match status" value="1"/>
</dbReference>
<evidence type="ECO:0000256" key="11">
    <source>
        <dbReference type="ARBA" id="ARBA00030193"/>
    </source>
</evidence>
<evidence type="ECO:0000256" key="3">
    <source>
        <dbReference type="ARBA" id="ARBA00004763"/>
    </source>
</evidence>
<protein>
    <recommendedName>
        <fullName evidence="6 12">Dihydropteroate synthase</fullName>
        <shortName evidence="12">DHPS</shortName>
        <ecNumber evidence="5 12">2.5.1.15</ecNumber>
    </recommendedName>
    <alternativeName>
        <fullName evidence="11 12">Dihydropteroate pyrophosphorylase</fullName>
    </alternativeName>
</protein>
<accession>A0A9D2SEX8</accession>
<comment type="cofactor">
    <cofactor evidence="2 12">
        <name>Mg(2+)</name>
        <dbReference type="ChEBI" id="CHEBI:18420"/>
    </cofactor>
</comment>
<dbReference type="GO" id="GO:0004156">
    <property type="term" value="F:dihydropteroate synthase activity"/>
    <property type="evidence" value="ECO:0007669"/>
    <property type="project" value="UniProtKB-EC"/>
</dbReference>
<dbReference type="EC" id="2.5.1.15" evidence="5 12"/>
<dbReference type="Proteomes" id="UP000826793">
    <property type="component" value="Unassembled WGS sequence"/>
</dbReference>
<dbReference type="EMBL" id="DWXG01000009">
    <property type="protein sequence ID" value="HJB97216.1"/>
    <property type="molecule type" value="Genomic_DNA"/>
</dbReference>
<feature type="domain" description="Pterin-binding" evidence="13">
    <location>
        <begin position="18"/>
        <end position="261"/>
    </location>
</feature>
<evidence type="ECO:0000256" key="9">
    <source>
        <dbReference type="ARBA" id="ARBA00022842"/>
    </source>
</evidence>
<evidence type="ECO:0000313" key="14">
    <source>
        <dbReference type="EMBL" id="HJB97216.1"/>
    </source>
</evidence>
<evidence type="ECO:0000256" key="10">
    <source>
        <dbReference type="ARBA" id="ARBA00022909"/>
    </source>
</evidence>
<dbReference type="InterPro" id="IPR045031">
    <property type="entry name" value="DHP_synth-like"/>
</dbReference>
<dbReference type="GO" id="GO:0005829">
    <property type="term" value="C:cytosol"/>
    <property type="evidence" value="ECO:0007669"/>
    <property type="project" value="TreeGrafter"/>
</dbReference>
<evidence type="ECO:0000256" key="7">
    <source>
        <dbReference type="ARBA" id="ARBA00022679"/>
    </source>
</evidence>
<dbReference type="CDD" id="cd00739">
    <property type="entry name" value="DHPS"/>
    <property type="match status" value="1"/>
</dbReference>
<dbReference type="AlphaFoldDB" id="A0A9D2SEX8"/>
<dbReference type="GO" id="GO:0046654">
    <property type="term" value="P:tetrahydrofolate biosynthetic process"/>
    <property type="evidence" value="ECO:0007669"/>
    <property type="project" value="TreeGrafter"/>
</dbReference>
<sequence>MEPLVFQAGKHRLPLTRTYVMGILNVTPDSFFDGGRYLDPAAAVERAREMAREGADLIDIGGQSTRPGYSPISPEEEWSRIAQVVPAVEKATGLPVSVDTFYPWVARKALEAGASVINDVTGFGPEMLAAVAGSDCGCIVMDPATTGGDICARVRAFFQDRLQAAQGAGIARERLCFDPGIGFGKTLEENVTLLAHVERTKVEGCAFLMAASRKRVTGAFCGNPPFTERLPATLAVHTAAILGGADLVRVHDVKEAVQAARMADALRRS</sequence>
<dbReference type="SUPFAM" id="SSF51717">
    <property type="entry name" value="Dihydropteroate synthetase-like"/>
    <property type="match status" value="1"/>
</dbReference>
<evidence type="ECO:0000256" key="6">
    <source>
        <dbReference type="ARBA" id="ARBA00016919"/>
    </source>
</evidence>
<dbReference type="Gene3D" id="3.20.20.20">
    <property type="entry name" value="Dihydropteroate synthase-like"/>
    <property type="match status" value="1"/>
</dbReference>
<evidence type="ECO:0000259" key="13">
    <source>
        <dbReference type="PROSITE" id="PS50972"/>
    </source>
</evidence>
<evidence type="ECO:0000313" key="15">
    <source>
        <dbReference type="Proteomes" id="UP000826793"/>
    </source>
</evidence>
<evidence type="ECO:0000256" key="12">
    <source>
        <dbReference type="RuleBase" id="RU361205"/>
    </source>
</evidence>
<comment type="function">
    <text evidence="12">Catalyzes the condensation of para-aminobenzoate (pABA) with 6-hydroxymethyl-7,8-dihydropterin diphosphate (DHPt-PP) to form 7,8-dihydropteroate (H2Pte), the immediate precursor of folate derivatives.</text>
</comment>
<dbReference type="InterPro" id="IPR011005">
    <property type="entry name" value="Dihydropteroate_synth-like_sf"/>
</dbReference>
<proteinExistence type="inferred from homology"/>
<gene>
    <name evidence="14" type="primary">folP</name>
    <name evidence="14" type="ORF">H9710_01415</name>
</gene>
<dbReference type="GO" id="GO:0046872">
    <property type="term" value="F:metal ion binding"/>
    <property type="evidence" value="ECO:0007669"/>
    <property type="project" value="UniProtKB-KW"/>
</dbReference>
<dbReference type="Pfam" id="PF00809">
    <property type="entry name" value="Pterin_bind"/>
    <property type="match status" value="1"/>
</dbReference>
<dbReference type="PROSITE" id="PS50972">
    <property type="entry name" value="PTERIN_BINDING"/>
    <property type="match status" value="1"/>
</dbReference>
<dbReference type="NCBIfam" id="TIGR01496">
    <property type="entry name" value="DHPS"/>
    <property type="match status" value="1"/>
</dbReference>
<comment type="catalytic activity">
    <reaction evidence="1">
        <text>(7,8-dihydropterin-6-yl)methyl diphosphate + 4-aminobenzoate = 7,8-dihydropteroate + diphosphate</text>
        <dbReference type="Rhea" id="RHEA:19949"/>
        <dbReference type="ChEBI" id="CHEBI:17836"/>
        <dbReference type="ChEBI" id="CHEBI:17839"/>
        <dbReference type="ChEBI" id="CHEBI:33019"/>
        <dbReference type="ChEBI" id="CHEBI:72950"/>
        <dbReference type="EC" id="2.5.1.15"/>
    </reaction>
</comment>
<organism evidence="14 15">
    <name type="scientific">Candidatus Acutalibacter pullicola</name>
    <dbReference type="NCBI Taxonomy" id="2838417"/>
    <lineage>
        <taxon>Bacteria</taxon>
        <taxon>Bacillati</taxon>
        <taxon>Bacillota</taxon>
        <taxon>Clostridia</taxon>
        <taxon>Eubacteriales</taxon>
        <taxon>Acutalibacteraceae</taxon>
        <taxon>Acutalibacter</taxon>
    </lineage>
</organism>
<evidence type="ECO:0000256" key="4">
    <source>
        <dbReference type="ARBA" id="ARBA00009503"/>
    </source>
</evidence>
<dbReference type="PANTHER" id="PTHR20941:SF1">
    <property type="entry name" value="FOLIC ACID SYNTHESIS PROTEIN FOL1"/>
    <property type="match status" value="1"/>
</dbReference>
<keyword evidence="9 12" id="KW-0460">Magnesium</keyword>
<dbReference type="PROSITE" id="PS00793">
    <property type="entry name" value="DHPS_2"/>
    <property type="match status" value="1"/>
</dbReference>
<comment type="pathway">
    <text evidence="3 12">Cofactor biosynthesis; tetrahydrofolate biosynthesis; 7,8-dihydrofolate from 2-amino-4-hydroxy-6-hydroxymethyl-7,8-dihydropteridine diphosphate and 4-aminobenzoate: step 1/2.</text>
</comment>
<dbReference type="GO" id="GO:0046656">
    <property type="term" value="P:folic acid biosynthetic process"/>
    <property type="evidence" value="ECO:0007669"/>
    <property type="project" value="UniProtKB-KW"/>
</dbReference>
<comment type="caution">
    <text evidence="14">The sequence shown here is derived from an EMBL/GenBank/DDBJ whole genome shotgun (WGS) entry which is preliminary data.</text>
</comment>
<keyword evidence="10 12" id="KW-0289">Folate biosynthesis</keyword>
<dbReference type="InterPro" id="IPR000489">
    <property type="entry name" value="Pterin-binding_dom"/>
</dbReference>
<keyword evidence="8 12" id="KW-0479">Metal-binding</keyword>
<reference evidence="14" key="2">
    <citation type="submission" date="2021-04" db="EMBL/GenBank/DDBJ databases">
        <authorList>
            <person name="Gilroy R."/>
        </authorList>
    </citation>
    <scope>NUCLEOTIDE SEQUENCE</scope>
    <source>
        <strain evidence="14">CHK185-1770</strain>
    </source>
</reference>
<evidence type="ECO:0000256" key="8">
    <source>
        <dbReference type="ARBA" id="ARBA00022723"/>
    </source>
</evidence>
<evidence type="ECO:0000256" key="2">
    <source>
        <dbReference type="ARBA" id="ARBA00001946"/>
    </source>
</evidence>
<comment type="similarity">
    <text evidence="4 12">Belongs to the DHPS family.</text>
</comment>
<keyword evidence="7 12" id="KW-0808">Transferase</keyword>
<name>A0A9D2SEX8_9FIRM</name>
<evidence type="ECO:0000256" key="5">
    <source>
        <dbReference type="ARBA" id="ARBA00012458"/>
    </source>
</evidence>